<organism evidence="1 2">
    <name type="scientific">Rhizosphaericola mali</name>
    <dbReference type="NCBI Taxonomy" id="2545455"/>
    <lineage>
        <taxon>Bacteria</taxon>
        <taxon>Pseudomonadati</taxon>
        <taxon>Bacteroidota</taxon>
        <taxon>Chitinophagia</taxon>
        <taxon>Chitinophagales</taxon>
        <taxon>Chitinophagaceae</taxon>
        <taxon>Rhizosphaericola</taxon>
    </lineage>
</organism>
<gene>
    <name evidence="1" type="ORF">E0W69_015820</name>
</gene>
<dbReference type="RefSeq" id="WP_131331016.1">
    <property type="nucleotide sequence ID" value="NZ_CP044016.1"/>
</dbReference>
<dbReference type="Proteomes" id="UP000292424">
    <property type="component" value="Chromosome"/>
</dbReference>
<evidence type="ECO:0000313" key="2">
    <source>
        <dbReference type="Proteomes" id="UP000292424"/>
    </source>
</evidence>
<proteinExistence type="predicted"/>
<keyword evidence="2" id="KW-1185">Reference proteome</keyword>
<dbReference type="KEGG" id="arac:E0W69_015820"/>
<name>A0A5P2G8I9_9BACT</name>
<dbReference type="AlphaFoldDB" id="A0A5P2G8I9"/>
<evidence type="ECO:0000313" key="1">
    <source>
        <dbReference type="EMBL" id="QES90060.1"/>
    </source>
</evidence>
<sequence length="121" mass="13009">MENFKTSNMQTILCIPGNWATRTDLIAAIIDNNPNEYVFAGNILLNTKTNEGFEIQIEPKDARMKDSFAIAGMVNSVSNAFLSEIENHSLVIYLFGKTGNVAGTKSIADAAGALLKAGVLV</sequence>
<accession>A0A5P2G8I9</accession>
<reference evidence="1 2" key="1">
    <citation type="submission" date="2019-09" db="EMBL/GenBank/DDBJ databases">
        <title>Complete genome sequence of Arachidicoccus sp. B3-10 isolated from apple orchard soil.</title>
        <authorList>
            <person name="Kim H.S."/>
            <person name="Han K.-I."/>
            <person name="Suh M.K."/>
            <person name="Lee K.C."/>
            <person name="Eom M.K."/>
            <person name="Kim J.-S."/>
            <person name="Kang S.W."/>
            <person name="Sin Y."/>
            <person name="Lee J.-S."/>
        </authorList>
    </citation>
    <scope>NUCLEOTIDE SEQUENCE [LARGE SCALE GENOMIC DNA]</scope>
    <source>
        <strain evidence="1 2">B3-10</strain>
    </source>
</reference>
<dbReference type="EMBL" id="CP044016">
    <property type="protein sequence ID" value="QES90060.1"/>
    <property type="molecule type" value="Genomic_DNA"/>
</dbReference>
<protein>
    <submittedName>
        <fullName evidence="1">Uncharacterized protein</fullName>
    </submittedName>
</protein>
<dbReference type="OrthoDB" id="4158605at2"/>